<dbReference type="Pfam" id="PF00884">
    <property type="entry name" value="Sulfatase"/>
    <property type="match status" value="1"/>
</dbReference>
<dbReference type="SUPFAM" id="SSF53649">
    <property type="entry name" value="Alkaline phosphatase-like"/>
    <property type="match status" value="1"/>
</dbReference>
<dbReference type="InterPro" id="IPR017850">
    <property type="entry name" value="Alkaline_phosphatase_core_sf"/>
</dbReference>
<feature type="domain" description="Sulfatase N-terminal" evidence="3">
    <location>
        <begin position="4"/>
        <end position="175"/>
    </location>
</feature>
<accession>A0A645AWK7</accession>
<dbReference type="Gene3D" id="3.40.720.10">
    <property type="entry name" value="Alkaline Phosphatase, subunit A"/>
    <property type="match status" value="2"/>
</dbReference>
<dbReference type="EMBL" id="VSSQ01016133">
    <property type="protein sequence ID" value="MPM57186.1"/>
    <property type="molecule type" value="Genomic_DNA"/>
</dbReference>
<reference evidence="4" key="1">
    <citation type="submission" date="2019-08" db="EMBL/GenBank/DDBJ databases">
        <authorList>
            <person name="Kucharzyk K."/>
            <person name="Murdoch R.W."/>
            <person name="Higgins S."/>
            <person name="Loffler F."/>
        </authorList>
    </citation>
    <scope>NUCLEOTIDE SEQUENCE</scope>
</reference>
<evidence type="ECO:0000313" key="4">
    <source>
        <dbReference type="EMBL" id="MPM57186.1"/>
    </source>
</evidence>
<evidence type="ECO:0000256" key="1">
    <source>
        <dbReference type="ARBA" id="ARBA00008779"/>
    </source>
</evidence>
<keyword evidence="2" id="KW-0378">Hydrolase</keyword>
<protein>
    <recommendedName>
        <fullName evidence="3">Sulfatase N-terminal domain-containing protein</fullName>
    </recommendedName>
</protein>
<dbReference type="InterPro" id="IPR000917">
    <property type="entry name" value="Sulfatase_N"/>
</dbReference>
<sequence>MKSIVLVSKDALCRDYLPTYGNKYWAGKTPNIDVLASKGTVFYNYFTAAPSSAMSYLSMFTGQYPYQMKMETYRPLNSQYEGVTVFDKAYDMGYSCHVLWDEDWISMAKRYSECYGQHTTFHNMKSIEQPVGSHFIHEGFLQPNRNLSEETLNRIDQEICEIMRNEPVFLWIHLPHVINGSISYGSDIDIFDRCIGIIRKYFDDSRIVITADHGNMNGNRGKLCYGFDVYNPSIRIPLITPRKANESAHYNNVSSVNMFDVLFSSDLPPTHEYIYSDSAYYVQNHRKLAIISGKYKYIYNKSSGLEELYDMDYDPNETFSLMEDYIFDVDRKVKSPSRELYFYLDWGYLPDVRSKMRTEKNRIWVNPTVRQKLMNAGKDLLRPIYDRMTRRKQ</sequence>
<evidence type="ECO:0000256" key="2">
    <source>
        <dbReference type="ARBA" id="ARBA00022801"/>
    </source>
</evidence>
<name>A0A645AWK7_9ZZZZ</name>
<comment type="similarity">
    <text evidence="1">Belongs to the sulfatase family.</text>
</comment>
<organism evidence="4">
    <name type="scientific">bioreactor metagenome</name>
    <dbReference type="NCBI Taxonomy" id="1076179"/>
    <lineage>
        <taxon>unclassified sequences</taxon>
        <taxon>metagenomes</taxon>
        <taxon>ecological metagenomes</taxon>
    </lineage>
</organism>
<dbReference type="PANTHER" id="PTHR42693:SF53">
    <property type="entry name" value="ENDO-4-O-SULFATASE"/>
    <property type="match status" value="1"/>
</dbReference>
<dbReference type="InterPro" id="IPR050738">
    <property type="entry name" value="Sulfatase"/>
</dbReference>
<proteinExistence type="inferred from homology"/>
<evidence type="ECO:0000259" key="3">
    <source>
        <dbReference type="Pfam" id="PF00884"/>
    </source>
</evidence>
<comment type="caution">
    <text evidence="4">The sequence shown here is derived from an EMBL/GenBank/DDBJ whole genome shotgun (WGS) entry which is preliminary data.</text>
</comment>
<dbReference type="GO" id="GO:0004065">
    <property type="term" value="F:arylsulfatase activity"/>
    <property type="evidence" value="ECO:0007669"/>
    <property type="project" value="TreeGrafter"/>
</dbReference>
<dbReference type="AlphaFoldDB" id="A0A645AWK7"/>
<dbReference type="PANTHER" id="PTHR42693">
    <property type="entry name" value="ARYLSULFATASE FAMILY MEMBER"/>
    <property type="match status" value="1"/>
</dbReference>
<gene>
    <name evidence="4" type="ORF">SDC9_104008</name>
</gene>